<dbReference type="EnsemblPlants" id="AVESA.00010b.r2.3CG0470140.1">
    <property type="protein sequence ID" value="AVESA.00010b.r2.3CG0470140.1.CDS.1"/>
    <property type="gene ID" value="AVESA.00010b.r2.3CG0470140"/>
</dbReference>
<keyword evidence="2" id="KW-1185">Reference proteome</keyword>
<accession>A0ACD5VMA0</accession>
<protein>
    <submittedName>
        <fullName evidence="1">Uncharacterized protein</fullName>
    </submittedName>
</protein>
<reference evidence="1" key="1">
    <citation type="submission" date="2021-05" db="EMBL/GenBank/DDBJ databases">
        <authorList>
            <person name="Scholz U."/>
            <person name="Mascher M."/>
            <person name="Fiebig A."/>
        </authorList>
    </citation>
    <scope>NUCLEOTIDE SEQUENCE [LARGE SCALE GENOMIC DNA]</scope>
</reference>
<evidence type="ECO:0000313" key="2">
    <source>
        <dbReference type="Proteomes" id="UP001732700"/>
    </source>
</evidence>
<name>A0ACD5VMA0_AVESA</name>
<sequence length="247" mass="26557">MQRDPTALTGNPSLAYGDESNGCMPNGHLGGHCISEVPVSPPFGVPASMAIPQLQAPVAGFDFQPSNVIPRNFIIFDRDDDRGRAMYHPSLVNKVNSTNIHDLCSYDEAVCRSSGQGHGNVEEGSSSFKEDTQEIDALLSSDEGSDEDDVVSTGRTPCPLESGSLDSPSPLNSMKMRYSCEKGDILSGSKEGVTPESMSKIITVLRGVIPGAYQDQLDTPAVLQEAVRYLKFLKMEAKKLGLDCLDN</sequence>
<organism evidence="1 2">
    <name type="scientific">Avena sativa</name>
    <name type="common">Oat</name>
    <dbReference type="NCBI Taxonomy" id="4498"/>
    <lineage>
        <taxon>Eukaryota</taxon>
        <taxon>Viridiplantae</taxon>
        <taxon>Streptophyta</taxon>
        <taxon>Embryophyta</taxon>
        <taxon>Tracheophyta</taxon>
        <taxon>Spermatophyta</taxon>
        <taxon>Magnoliopsida</taxon>
        <taxon>Liliopsida</taxon>
        <taxon>Poales</taxon>
        <taxon>Poaceae</taxon>
        <taxon>BOP clade</taxon>
        <taxon>Pooideae</taxon>
        <taxon>Poodae</taxon>
        <taxon>Poeae</taxon>
        <taxon>Poeae Chloroplast Group 1 (Aveneae type)</taxon>
        <taxon>Aveninae</taxon>
        <taxon>Avena</taxon>
    </lineage>
</organism>
<dbReference type="Proteomes" id="UP001732700">
    <property type="component" value="Chromosome 3C"/>
</dbReference>
<reference evidence="1" key="2">
    <citation type="submission" date="2025-09" db="UniProtKB">
        <authorList>
            <consortium name="EnsemblPlants"/>
        </authorList>
    </citation>
    <scope>IDENTIFICATION</scope>
</reference>
<evidence type="ECO:0000313" key="1">
    <source>
        <dbReference type="EnsemblPlants" id="AVESA.00010b.r2.3CG0470140.1.CDS.1"/>
    </source>
</evidence>
<proteinExistence type="predicted"/>